<name>A0A7W8QQV9_9ACTN</name>
<protein>
    <recommendedName>
        <fullName evidence="4">DUF2269 domain-containing protein</fullName>
    </recommendedName>
</protein>
<gene>
    <name evidence="2" type="ORF">HDA36_005014</name>
</gene>
<keyword evidence="1" id="KW-0812">Transmembrane</keyword>
<dbReference type="Proteomes" id="UP000572635">
    <property type="component" value="Unassembled WGS sequence"/>
</dbReference>
<feature type="transmembrane region" description="Helical" evidence="1">
    <location>
        <begin position="63"/>
        <end position="90"/>
    </location>
</feature>
<evidence type="ECO:0000313" key="2">
    <source>
        <dbReference type="EMBL" id="MBB5434930.1"/>
    </source>
</evidence>
<feature type="transmembrane region" description="Helical" evidence="1">
    <location>
        <begin position="27"/>
        <end position="51"/>
    </location>
</feature>
<keyword evidence="1" id="KW-0472">Membrane</keyword>
<keyword evidence="1" id="KW-1133">Transmembrane helix</keyword>
<evidence type="ECO:0000256" key="1">
    <source>
        <dbReference type="SAM" id="Phobius"/>
    </source>
</evidence>
<dbReference type="RefSeq" id="WP_184396096.1">
    <property type="nucleotide sequence ID" value="NZ_BAAAJD010000028.1"/>
</dbReference>
<sequence>MTTAPAAAGPSGAVRARRLSPGWRKTALSVHVISSAGWVGVHGSLLTLAALGWATGSEATREVVYGAAGSLSGLLILPLSLTALASGLILALGTPWGLFRHYWVAIKLGLTALLVVGSNLSIGPAIRAIGADPAAAGAADRLSGLGALSVSFTVLLATVLLSTVKPFGRIGRRAAR</sequence>
<feature type="transmembrane region" description="Helical" evidence="1">
    <location>
        <begin position="142"/>
        <end position="164"/>
    </location>
</feature>
<feature type="transmembrane region" description="Helical" evidence="1">
    <location>
        <begin position="102"/>
        <end position="122"/>
    </location>
</feature>
<organism evidence="2 3">
    <name type="scientific">Nocardiopsis composta</name>
    <dbReference type="NCBI Taxonomy" id="157465"/>
    <lineage>
        <taxon>Bacteria</taxon>
        <taxon>Bacillati</taxon>
        <taxon>Actinomycetota</taxon>
        <taxon>Actinomycetes</taxon>
        <taxon>Streptosporangiales</taxon>
        <taxon>Nocardiopsidaceae</taxon>
        <taxon>Nocardiopsis</taxon>
    </lineage>
</organism>
<keyword evidence="3" id="KW-1185">Reference proteome</keyword>
<proteinExistence type="predicted"/>
<reference evidence="2 3" key="1">
    <citation type="submission" date="2020-08" db="EMBL/GenBank/DDBJ databases">
        <title>Sequencing the genomes of 1000 actinobacteria strains.</title>
        <authorList>
            <person name="Klenk H.-P."/>
        </authorList>
    </citation>
    <scope>NUCLEOTIDE SEQUENCE [LARGE SCALE GENOMIC DNA]</scope>
    <source>
        <strain evidence="2 3">DSM 44551</strain>
    </source>
</reference>
<evidence type="ECO:0000313" key="3">
    <source>
        <dbReference type="Proteomes" id="UP000572635"/>
    </source>
</evidence>
<comment type="caution">
    <text evidence="2">The sequence shown here is derived from an EMBL/GenBank/DDBJ whole genome shotgun (WGS) entry which is preliminary data.</text>
</comment>
<evidence type="ECO:0008006" key="4">
    <source>
        <dbReference type="Google" id="ProtNLM"/>
    </source>
</evidence>
<dbReference type="AlphaFoldDB" id="A0A7W8QQV9"/>
<accession>A0A7W8QQV9</accession>
<dbReference type="EMBL" id="JACHDB010000001">
    <property type="protein sequence ID" value="MBB5434930.1"/>
    <property type="molecule type" value="Genomic_DNA"/>
</dbReference>